<keyword evidence="1" id="KW-0489">Methyltransferase</keyword>
<dbReference type="GO" id="GO:0008168">
    <property type="term" value="F:methyltransferase activity"/>
    <property type="evidence" value="ECO:0007669"/>
    <property type="project" value="UniProtKB-KW"/>
</dbReference>
<dbReference type="EMBL" id="LXQA010408656">
    <property type="protein sequence ID" value="MCI49913.1"/>
    <property type="molecule type" value="Genomic_DNA"/>
</dbReference>
<accession>A0A392SM02</accession>
<keyword evidence="2" id="KW-1185">Reference proteome</keyword>
<dbReference type="GO" id="GO:0032259">
    <property type="term" value="P:methylation"/>
    <property type="evidence" value="ECO:0007669"/>
    <property type="project" value="UniProtKB-KW"/>
</dbReference>
<sequence length="64" mass="6830">SENDDVVDGFDEGIVDEEALAQNDAIDKTENGVVSDMECSSVTEGDTSMLEMVMIKDVSSGVEK</sequence>
<evidence type="ECO:0000313" key="1">
    <source>
        <dbReference type="EMBL" id="MCI49913.1"/>
    </source>
</evidence>
<evidence type="ECO:0000313" key="2">
    <source>
        <dbReference type="Proteomes" id="UP000265520"/>
    </source>
</evidence>
<feature type="non-terminal residue" evidence="1">
    <location>
        <position position="1"/>
    </location>
</feature>
<dbReference type="Proteomes" id="UP000265520">
    <property type="component" value="Unassembled WGS sequence"/>
</dbReference>
<name>A0A392SM02_9FABA</name>
<keyword evidence="1" id="KW-0808">Transferase</keyword>
<protein>
    <submittedName>
        <fullName evidence="1">SET-domain protein lysine methyltransferase family protein</fullName>
    </submittedName>
</protein>
<organism evidence="1 2">
    <name type="scientific">Trifolium medium</name>
    <dbReference type="NCBI Taxonomy" id="97028"/>
    <lineage>
        <taxon>Eukaryota</taxon>
        <taxon>Viridiplantae</taxon>
        <taxon>Streptophyta</taxon>
        <taxon>Embryophyta</taxon>
        <taxon>Tracheophyta</taxon>
        <taxon>Spermatophyta</taxon>
        <taxon>Magnoliopsida</taxon>
        <taxon>eudicotyledons</taxon>
        <taxon>Gunneridae</taxon>
        <taxon>Pentapetalae</taxon>
        <taxon>rosids</taxon>
        <taxon>fabids</taxon>
        <taxon>Fabales</taxon>
        <taxon>Fabaceae</taxon>
        <taxon>Papilionoideae</taxon>
        <taxon>50 kb inversion clade</taxon>
        <taxon>NPAAA clade</taxon>
        <taxon>Hologalegina</taxon>
        <taxon>IRL clade</taxon>
        <taxon>Trifolieae</taxon>
        <taxon>Trifolium</taxon>
    </lineage>
</organism>
<dbReference type="AlphaFoldDB" id="A0A392SM02"/>
<proteinExistence type="predicted"/>
<reference evidence="1 2" key="1">
    <citation type="journal article" date="2018" name="Front. Plant Sci.">
        <title>Red Clover (Trifolium pratense) and Zigzag Clover (T. medium) - A Picture of Genomic Similarities and Differences.</title>
        <authorList>
            <person name="Dluhosova J."/>
            <person name="Istvanek J."/>
            <person name="Nedelnik J."/>
            <person name="Repkova J."/>
        </authorList>
    </citation>
    <scope>NUCLEOTIDE SEQUENCE [LARGE SCALE GENOMIC DNA]</scope>
    <source>
        <strain evidence="2">cv. 10/8</strain>
        <tissue evidence="1">Leaf</tissue>
    </source>
</reference>
<comment type="caution">
    <text evidence="1">The sequence shown here is derived from an EMBL/GenBank/DDBJ whole genome shotgun (WGS) entry which is preliminary data.</text>
</comment>